<gene>
    <name evidence="2" type="ORF">N2K84_00085</name>
</gene>
<evidence type="ECO:0000313" key="2">
    <source>
        <dbReference type="EMBL" id="MCW0481106.1"/>
    </source>
</evidence>
<dbReference type="Gene3D" id="1.20.120.20">
    <property type="entry name" value="Apolipoprotein"/>
    <property type="match status" value="1"/>
</dbReference>
<sequence length="95" mass="11428">MENREKYIDKLSAKLKEWDADIQQLEEKMERAKTKVRADYQEELDELRARKDEAREKLREIQEASGDAWEELKVGMEKSWDILSDAFKNAFEKFK</sequence>
<comment type="caution">
    <text evidence="2">The sequence shown here is derived from an EMBL/GenBank/DDBJ whole genome shotgun (WGS) entry which is preliminary data.</text>
</comment>
<feature type="coiled-coil region" evidence="1">
    <location>
        <begin position="8"/>
        <end position="64"/>
    </location>
</feature>
<keyword evidence="3" id="KW-1185">Reference proteome</keyword>
<accession>A0AA41Y416</accession>
<name>A0AA41Y416_9BACT</name>
<dbReference type="AlphaFoldDB" id="A0AA41Y416"/>
<organism evidence="2 3">
    <name type="scientific">Gaoshiqia sediminis</name>
    <dbReference type="NCBI Taxonomy" id="2986998"/>
    <lineage>
        <taxon>Bacteria</taxon>
        <taxon>Pseudomonadati</taxon>
        <taxon>Bacteroidota</taxon>
        <taxon>Bacteroidia</taxon>
        <taxon>Marinilabiliales</taxon>
        <taxon>Prolixibacteraceae</taxon>
        <taxon>Gaoshiqia</taxon>
    </lineage>
</organism>
<reference evidence="2" key="1">
    <citation type="submission" date="2022-10" db="EMBL/GenBank/DDBJ databases">
        <title>Gaoshiqiia sediminis gen. nov., sp. nov., isolated from coastal sediment.</title>
        <authorList>
            <person name="Yu W.X."/>
            <person name="Mu D.S."/>
            <person name="Du J.Z."/>
            <person name="Liang Y.Q."/>
        </authorList>
    </citation>
    <scope>NUCLEOTIDE SEQUENCE</scope>
    <source>
        <strain evidence="2">A06</strain>
    </source>
</reference>
<dbReference type="EMBL" id="JAPAAF010000001">
    <property type="protein sequence ID" value="MCW0481106.1"/>
    <property type="molecule type" value="Genomic_DNA"/>
</dbReference>
<proteinExistence type="predicted"/>
<dbReference type="Proteomes" id="UP001163821">
    <property type="component" value="Unassembled WGS sequence"/>
</dbReference>
<evidence type="ECO:0000256" key="1">
    <source>
        <dbReference type="SAM" id="Coils"/>
    </source>
</evidence>
<keyword evidence="1" id="KW-0175">Coiled coil</keyword>
<dbReference type="RefSeq" id="WP_282589711.1">
    <property type="nucleotide sequence ID" value="NZ_JAPAAF010000001.1"/>
</dbReference>
<protein>
    <submittedName>
        <fullName evidence="2">Coiled coil domain-containing protein</fullName>
    </submittedName>
</protein>
<evidence type="ECO:0000313" key="3">
    <source>
        <dbReference type="Proteomes" id="UP001163821"/>
    </source>
</evidence>
<dbReference type="SUPFAM" id="SSF58113">
    <property type="entry name" value="Apolipoprotein A-I"/>
    <property type="match status" value="1"/>
</dbReference>